<dbReference type="Gene3D" id="2.60.120.200">
    <property type="match status" value="1"/>
</dbReference>
<dbReference type="CDD" id="cd14066">
    <property type="entry name" value="STKc_IRAK"/>
    <property type="match status" value="1"/>
</dbReference>
<dbReference type="GO" id="GO:0005524">
    <property type="term" value="F:ATP binding"/>
    <property type="evidence" value="ECO:0007669"/>
    <property type="project" value="UniProtKB-UniRule"/>
</dbReference>
<dbReference type="InterPro" id="IPR008271">
    <property type="entry name" value="Ser/Thr_kinase_AS"/>
</dbReference>
<keyword evidence="12 17" id="KW-0067">ATP-binding</keyword>
<dbReference type="PROSITE" id="PS00107">
    <property type="entry name" value="PROTEIN_KINASE_ATP"/>
    <property type="match status" value="1"/>
</dbReference>
<evidence type="ECO:0000313" key="23">
    <source>
        <dbReference type="Proteomes" id="UP000315295"/>
    </source>
</evidence>
<dbReference type="STRING" id="106549.A0A540N1M8"/>
<evidence type="ECO:0000256" key="19">
    <source>
        <dbReference type="SAM" id="Phobius"/>
    </source>
</evidence>
<comment type="caution">
    <text evidence="22">The sequence shown here is derived from an EMBL/GenBank/DDBJ whole genome shotgun (WGS) entry which is preliminary data.</text>
</comment>
<dbReference type="PROSITE" id="PS50011">
    <property type="entry name" value="PROTEIN_KINASE_DOM"/>
    <property type="match status" value="1"/>
</dbReference>
<evidence type="ECO:0000256" key="9">
    <source>
        <dbReference type="ARBA" id="ARBA00022734"/>
    </source>
</evidence>
<dbReference type="Gene3D" id="1.10.510.10">
    <property type="entry name" value="Transferase(Phosphotransferase) domain 1"/>
    <property type="match status" value="1"/>
</dbReference>
<keyword evidence="15" id="KW-0675">Receptor</keyword>
<comment type="similarity">
    <text evidence="2">Belongs to the leguminous lectin family.</text>
</comment>
<keyword evidence="9" id="KW-0430">Lectin</keyword>
<dbReference type="SUPFAM" id="SSF56112">
    <property type="entry name" value="Protein kinase-like (PK-like)"/>
    <property type="match status" value="1"/>
</dbReference>
<evidence type="ECO:0000256" key="4">
    <source>
        <dbReference type="ARBA" id="ARBA00010217"/>
    </source>
</evidence>
<keyword evidence="16" id="KW-0325">Glycoprotein</keyword>
<feature type="signal peptide" evidence="20">
    <location>
        <begin position="1"/>
        <end position="32"/>
    </location>
</feature>
<keyword evidence="8 20" id="KW-0732">Signal</keyword>
<dbReference type="GO" id="GO:0005886">
    <property type="term" value="C:plasma membrane"/>
    <property type="evidence" value="ECO:0007669"/>
    <property type="project" value="UniProtKB-SubCell"/>
</dbReference>
<evidence type="ECO:0000256" key="14">
    <source>
        <dbReference type="ARBA" id="ARBA00023136"/>
    </source>
</evidence>
<feature type="binding site" evidence="17">
    <location>
        <position position="421"/>
    </location>
    <ligand>
        <name>ATP</name>
        <dbReference type="ChEBI" id="CHEBI:30616"/>
    </ligand>
</feature>
<dbReference type="InterPro" id="IPR011009">
    <property type="entry name" value="Kinase-like_dom_sf"/>
</dbReference>
<evidence type="ECO:0000256" key="3">
    <source>
        <dbReference type="ARBA" id="ARBA00008536"/>
    </source>
</evidence>
<dbReference type="Gene3D" id="3.30.200.20">
    <property type="entry name" value="Phosphorylase Kinase, domain 1"/>
    <property type="match status" value="1"/>
</dbReference>
<evidence type="ECO:0000256" key="6">
    <source>
        <dbReference type="ARBA" id="ARBA00022679"/>
    </source>
</evidence>
<organism evidence="22 23">
    <name type="scientific">Malus baccata</name>
    <name type="common">Siberian crab apple</name>
    <name type="synonym">Pyrus baccata</name>
    <dbReference type="NCBI Taxonomy" id="106549"/>
    <lineage>
        <taxon>Eukaryota</taxon>
        <taxon>Viridiplantae</taxon>
        <taxon>Streptophyta</taxon>
        <taxon>Embryophyta</taxon>
        <taxon>Tracheophyta</taxon>
        <taxon>Spermatophyta</taxon>
        <taxon>Magnoliopsida</taxon>
        <taxon>eudicotyledons</taxon>
        <taxon>Gunneridae</taxon>
        <taxon>Pentapetalae</taxon>
        <taxon>rosids</taxon>
        <taxon>fabids</taxon>
        <taxon>Rosales</taxon>
        <taxon>Rosaceae</taxon>
        <taxon>Amygdaloideae</taxon>
        <taxon>Maleae</taxon>
        <taxon>Malus</taxon>
    </lineage>
</organism>
<sequence>MFANMISASTLRSQKFHFLLVFFFLLTPSVTPLNFSFPTFSTADSATIVTEGDAYVDPLSIRLTRSAIDQAQKTSVGRATYFQPFLLQENATGKLADFTTSFDFAIYSNETVYGDGLAFFIAPNGSVLNYTLGIGGSLGLPFNTTPSDDFVMRNQYAFVAVEFDIFYYNELTTIVDPQYEHVGIDVNSLNSSKWERWNGGIKNGIRNSATITYNSSSKNLSVAFTTFKNSDLNYSQLVKEMRYFNYIVDLKQYLPDWVVVGFSASTGECFAIHKIISWNFTSTSLDDHHEADTAPPPLPVAVPVSSPMVSSTYPPKTVNKPIGLVIGLGIGGCAVVVSGLGLVWFILWKRRETGESSDEDTMVHELVDEEFEKGACPRKFSYRELARATNNFGQEEKLGEGGFGGVYKGIIPDLESPVAVKRMSRGSKQGLNEYASEVKIISRLRHRNLVQLIGWCHERKFLLVYEFMPKGSLDSHLFREQSLLTWEARYKIAQGLASGLFYLHQEWEQCVLHRDIKSSNVMLDANFNAKLGDFGLARLVDHGQEPQTTALAGTMGYMAPEYVITGKASKESDVYSFGIVALEICCGRKPIDPKFGSSKVNMVEWVWELYGEEKVIEAADPKLCGDFDEKQMECLMIVGLWCAHPDNNTRPSIQQAIQVLNFEVPLPNLPSKMPVATYFAPSRSLSKLSGDASSSQGGQTEISGYAYNTNSSELTGSSSATNSHPSISLGSKCDNSMKNYH</sequence>
<keyword evidence="13 19" id="KW-1133">Transmembrane helix</keyword>
<dbReference type="CDD" id="cd06899">
    <property type="entry name" value="lectin_legume_LecRK_Arcelin_ConA"/>
    <property type="match status" value="1"/>
</dbReference>
<dbReference type="Pfam" id="PF00069">
    <property type="entry name" value="Pkinase"/>
    <property type="match status" value="1"/>
</dbReference>
<evidence type="ECO:0000256" key="11">
    <source>
        <dbReference type="ARBA" id="ARBA00022777"/>
    </source>
</evidence>
<evidence type="ECO:0000259" key="21">
    <source>
        <dbReference type="PROSITE" id="PS50011"/>
    </source>
</evidence>
<evidence type="ECO:0000256" key="5">
    <source>
        <dbReference type="ARBA" id="ARBA00022475"/>
    </source>
</evidence>
<dbReference type="GO" id="GO:0004672">
    <property type="term" value="F:protein kinase activity"/>
    <property type="evidence" value="ECO:0007669"/>
    <property type="project" value="InterPro"/>
</dbReference>
<dbReference type="FunFam" id="1.10.510.10:FF:000240">
    <property type="entry name" value="Lectin-domain containing receptor kinase A4.3"/>
    <property type="match status" value="1"/>
</dbReference>
<feature type="domain" description="Protein kinase" evidence="21">
    <location>
        <begin position="392"/>
        <end position="669"/>
    </location>
</feature>
<comment type="similarity">
    <text evidence="4">In the C-terminal section; belongs to the protein kinase superfamily. Ser/Thr protein kinase family.</text>
</comment>
<keyword evidence="23" id="KW-1185">Reference proteome</keyword>
<comment type="similarity">
    <text evidence="3">In the N-terminal section; belongs to the leguminous lectin family.</text>
</comment>
<evidence type="ECO:0000256" key="18">
    <source>
        <dbReference type="SAM" id="MobiDB-lite"/>
    </source>
</evidence>
<comment type="subcellular location">
    <subcellularLocation>
        <location evidence="1">Cell membrane</location>
        <topology evidence="1">Single-pass type I membrane protein</topology>
    </subcellularLocation>
</comment>
<keyword evidence="7 19" id="KW-0812">Transmembrane</keyword>
<feature type="chain" id="PRO_5022090746" description="Protein kinase domain-containing protein" evidence="20">
    <location>
        <begin position="33"/>
        <end position="741"/>
    </location>
</feature>
<dbReference type="InterPro" id="IPR017441">
    <property type="entry name" value="Protein_kinase_ATP_BS"/>
</dbReference>
<dbReference type="Proteomes" id="UP000315295">
    <property type="component" value="Unassembled WGS sequence"/>
</dbReference>
<evidence type="ECO:0000256" key="17">
    <source>
        <dbReference type="PROSITE-ProRule" id="PRU10141"/>
    </source>
</evidence>
<dbReference type="Pfam" id="PF00139">
    <property type="entry name" value="Lectin_legB"/>
    <property type="match status" value="1"/>
</dbReference>
<dbReference type="FunFam" id="3.30.200.20:FF:000168">
    <property type="entry name" value="L-type lectin-domain containing receptor kinase IX.1"/>
    <property type="match status" value="1"/>
</dbReference>
<feature type="transmembrane region" description="Helical" evidence="19">
    <location>
        <begin position="322"/>
        <end position="347"/>
    </location>
</feature>
<keyword evidence="11" id="KW-0418">Kinase</keyword>
<proteinExistence type="inferred from homology"/>
<feature type="region of interest" description="Disordered" evidence="18">
    <location>
        <begin position="713"/>
        <end position="741"/>
    </location>
</feature>
<evidence type="ECO:0000256" key="8">
    <source>
        <dbReference type="ARBA" id="ARBA00022729"/>
    </source>
</evidence>
<evidence type="ECO:0000256" key="16">
    <source>
        <dbReference type="ARBA" id="ARBA00023180"/>
    </source>
</evidence>
<dbReference type="InterPro" id="IPR013320">
    <property type="entry name" value="ConA-like_dom_sf"/>
</dbReference>
<evidence type="ECO:0000256" key="2">
    <source>
        <dbReference type="ARBA" id="ARBA00007606"/>
    </source>
</evidence>
<evidence type="ECO:0000256" key="12">
    <source>
        <dbReference type="ARBA" id="ARBA00022840"/>
    </source>
</evidence>
<dbReference type="SUPFAM" id="SSF49899">
    <property type="entry name" value="Concanavalin A-like lectins/glucanases"/>
    <property type="match status" value="1"/>
</dbReference>
<evidence type="ECO:0000256" key="13">
    <source>
        <dbReference type="ARBA" id="ARBA00022989"/>
    </source>
</evidence>
<dbReference type="InterPro" id="IPR000719">
    <property type="entry name" value="Prot_kinase_dom"/>
</dbReference>
<dbReference type="AlphaFoldDB" id="A0A540N1M8"/>
<dbReference type="GO" id="GO:0030246">
    <property type="term" value="F:carbohydrate binding"/>
    <property type="evidence" value="ECO:0007669"/>
    <property type="project" value="UniProtKB-KW"/>
</dbReference>
<dbReference type="InterPro" id="IPR001220">
    <property type="entry name" value="Legume_lectin_dom"/>
</dbReference>
<protein>
    <recommendedName>
        <fullName evidence="21">Protein kinase domain-containing protein</fullName>
    </recommendedName>
</protein>
<dbReference type="InterPro" id="IPR050528">
    <property type="entry name" value="L-type_Lectin-RKs"/>
</dbReference>
<dbReference type="SMART" id="SM00220">
    <property type="entry name" value="S_TKc"/>
    <property type="match status" value="1"/>
</dbReference>
<dbReference type="PROSITE" id="PS00108">
    <property type="entry name" value="PROTEIN_KINASE_ST"/>
    <property type="match status" value="1"/>
</dbReference>
<evidence type="ECO:0000256" key="7">
    <source>
        <dbReference type="ARBA" id="ARBA00022692"/>
    </source>
</evidence>
<gene>
    <name evidence="22" type="ORF">C1H46_009438</name>
</gene>
<name>A0A540N1M8_MALBA</name>
<evidence type="ECO:0000256" key="15">
    <source>
        <dbReference type="ARBA" id="ARBA00023170"/>
    </source>
</evidence>
<dbReference type="EMBL" id="VIEB01000131">
    <property type="protein sequence ID" value="TQE04967.1"/>
    <property type="molecule type" value="Genomic_DNA"/>
</dbReference>
<accession>A0A540N1M8</accession>
<dbReference type="PANTHER" id="PTHR27007">
    <property type="match status" value="1"/>
</dbReference>
<keyword evidence="6" id="KW-0808">Transferase</keyword>
<dbReference type="GO" id="GO:0002229">
    <property type="term" value="P:defense response to oomycetes"/>
    <property type="evidence" value="ECO:0007669"/>
    <property type="project" value="UniProtKB-ARBA"/>
</dbReference>
<keyword evidence="14 19" id="KW-0472">Membrane</keyword>
<evidence type="ECO:0000256" key="10">
    <source>
        <dbReference type="ARBA" id="ARBA00022741"/>
    </source>
</evidence>
<evidence type="ECO:0000256" key="1">
    <source>
        <dbReference type="ARBA" id="ARBA00004251"/>
    </source>
</evidence>
<keyword evidence="5" id="KW-1003">Cell membrane</keyword>
<evidence type="ECO:0000313" key="22">
    <source>
        <dbReference type="EMBL" id="TQE04967.1"/>
    </source>
</evidence>
<evidence type="ECO:0000256" key="20">
    <source>
        <dbReference type="SAM" id="SignalP"/>
    </source>
</evidence>
<keyword evidence="10 17" id="KW-0547">Nucleotide-binding</keyword>
<reference evidence="22 23" key="1">
    <citation type="journal article" date="2019" name="G3 (Bethesda)">
        <title>Sequencing of a Wild Apple (Malus baccata) Genome Unravels the Differences Between Cultivated and Wild Apple Species Regarding Disease Resistance and Cold Tolerance.</title>
        <authorList>
            <person name="Chen X."/>
        </authorList>
    </citation>
    <scope>NUCLEOTIDE SEQUENCE [LARGE SCALE GENOMIC DNA]</scope>
    <source>
        <strain evidence="23">cv. Shandingzi</strain>
        <tissue evidence="22">Leaves</tissue>
    </source>
</reference>